<dbReference type="Proteomes" id="UP001396334">
    <property type="component" value="Unassembled WGS sequence"/>
</dbReference>
<dbReference type="EMBL" id="JBBPBN010000021">
    <property type="protein sequence ID" value="KAK9015645.1"/>
    <property type="molecule type" value="Genomic_DNA"/>
</dbReference>
<sequence length="89" mass="10318">MNVKRALLSTNENTPKYTLKNQPNKQSLSQDRLKDWITFQSLPLRNLQKQILKCNLSVIITVPLTKLGGFLNDFCMKRGKNLSLRQQFP</sequence>
<name>A0ABR2RRQ5_9ROSI</name>
<proteinExistence type="predicted"/>
<evidence type="ECO:0000313" key="2">
    <source>
        <dbReference type="EMBL" id="KAK9015645.1"/>
    </source>
</evidence>
<reference evidence="2 3" key="1">
    <citation type="journal article" date="2024" name="G3 (Bethesda)">
        <title>Genome assembly of Hibiscus sabdariffa L. provides insights into metabolisms of medicinal natural products.</title>
        <authorList>
            <person name="Kim T."/>
        </authorList>
    </citation>
    <scope>NUCLEOTIDE SEQUENCE [LARGE SCALE GENOMIC DNA]</scope>
    <source>
        <strain evidence="2">TK-2024</strain>
        <tissue evidence="2">Old leaves</tissue>
    </source>
</reference>
<feature type="compositionally biased region" description="Polar residues" evidence="1">
    <location>
        <begin position="8"/>
        <end position="26"/>
    </location>
</feature>
<keyword evidence="3" id="KW-1185">Reference proteome</keyword>
<organism evidence="2 3">
    <name type="scientific">Hibiscus sabdariffa</name>
    <name type="common">roselle</name>
    <dbReference type="NCBI Taxonomy" id="183260"/>
    <lineage>
        <taxon>Eukaryota</taxon>
        <taxon>Viridiplantae</taxon>
        <taxon>Streptophyta</taxon>
        <taxon>Embryophyta</taxon>
        <taxon>Tracheophyta</taxon>
        <taxon>Spermatophyta</taxon>
        <taxon>Magnoliopsida</taxon>
        <taxon>eudicotyledons</taxon>
        <taxon>Gunneridae</taxon>
        <taxon>Pentapetalae</taxon>
        <taxon>rosids</taxon>
        <taxon>malvids</taxon>
        <taxon>Malvales</taxon>
        <taxon>Malvaceae</taxon>
        <taxon>Malvoideae</taxon>
        <taxon>Hibiscus</taxon>
    </lineage>
</organism>
<protein>
    <submittedName>
        <fullName evidence="2">Uncharacterized protein</fullName>
    </submittedName>
</protein>
<evidence type="ECO:0000256" key="1">
    <source>
        <dbReference type="SAM" id="MobiDB-lite"/>
    </source>
</evidence>
<feature type="region of interest" description="Disordered" evidence="1">
    <location>
        <begin position="1"/>
        <end position="26"/>
    </location>
</feature>
<accession>A0ABR2RRQ5</accession>
<evidence type="ECO:0000313" key="3">
    <source>
        <dbReference type="Proteomes" id="UP001396334"/>
    </source>
</evidence>
<gene>
    <name evidence="2" type="ORF">V6N11_006743</name>
</gene>
<comment type="caution">
    <text evidence="2">The sequence shown here is derived from an EMBL/GenBank/DDBJ whole genome shotgun (WGS) entry which is preliminary data.</text>
</comment>